<protein>
    <recommendedName>
        <fullName evidence="5">5-formyltetrahydrofolate cyclo-ligase</fullName>
    </recommendedName>
</protein>
<evidence type="ECO:0000256" key="2">
    <source>
        <dbReference type="ARBA" id="ARBA00022741"/>
    </source>
</evidence>
<comment type="similarity">
    <text evidence="1">Belongs to the 5-formyltetrahydrofolate cyclo-ligase family.</text>
</comment>
<keyword evidence="3" id="KW-0067">ATP-binding</keyword>
<dbReference type="InterPro" id="IPR002698">
    <property type="entry name" value="FTHF_cligase"/>
</dbReference>
<dbReference type="PANTHER" id="PTHR23407:SF1">
    <property type="entry name" value="5-FORMYLTETRAHYDROFOLATE CYCLO-LIGASE"/>
    <property type="match status" value="1"/>
</dbReference>
<reference evidence="4" key="1">
    <citation type="journal article" date="2015" name="Nature">
        <title>Complex archaea that bridge the gap between prokaryotes and eukaryotes.</title>
        <authorList>
            <person name="Spang A."/>
            <person name="Saw J.H."/>
            <person name="Jorgensen S.L."/>
            <person name="Zaremba-Niedzwiedzka K."/>
            <person name="Martijn J."/>
            <person name="Lind A.E."/>
            <person name="van Eijk R."/>
            <person name="Schleper C."/>
            <person name="Guy L."/>
            <person name="Ettema T.J."/>
        </authorList>
    </citation>
    <scope>NUCLEOTIDE SEQUENCE</scope>
</reference>
<dbReference type="GO" id="GO:0035999">
    <property type="term" value="P:tetrahydrofolate interconversion"/>
    <property type="evidence" value="ECO:0007669"/>
    <property type="project" value="TreeGrafter"/>
</dbReference>
<dbReference type="GO" id="GO:0030272">
    <property type="term" value="F:5-formyltetrahydrofolate cyclo-ligase activity"/>
    <property type="evidence" value="ECO:0007669"/>
    <property type="project" value="TreeGrafter"/>
</dbReference>
<dbReference type="InterPro" id="IPR024185">
    <property type="entry name" value="FTHF_cligase-like_sf"/>
</dbReference>
<dbReference type="PANTHER" id="PTHR23407">
    <property type="entry name" value="ATPASE INHIBITOR/5-FORMYLTETRAHYDROFOLATE CYCLO-LIGASE"/>
    <property type="match status" value="1"/>
</dbReference>
<dbReference type="NCBIfam" id="TIGR02727">
    <property type="entry name" value="MTHFS_bact"/>
    <property type="match status" value="1"/>
</dbReference>
<comment type="caution">
    <text evidence="4">The sequence shown here is derived from an EMBL/GenBank/DDBJ whole genome shotgun (WGS) entry which is preliminary data.</text>
</comment>
<evidence type="ECO:0000256" key="1">
    <source>
        <dbReference type="ARBA" id="ARBA00010638"/>
    </source>
</evidence>
<evidence type="ECO:0000313" key="4">
    <source>
        <dbReference type="EMBL" id="KKM98997.1"/>
    </source>
</evidence>
<name>A0A0F9Q0N3_9ZZZZ</name>
<sequence length="220" mass="25079">MAKIIVTDMLRLLPAFATGICQILVDMRQPSSLIIKPMDKKAFRKKILTVRDNISEKDRAKKSLAIKKRLEKLEIFQDAYTVMFYVSFGSEVETHQLIKESFREKRVAVPLVWEKDLLVKQITDFGQLSPGAWTILEPEARQKSLGLSNINVMIVPGVTYDKNHHRMGYGGGYYDKLLARKDEGGFVSIGLAFEEQIVDDVPTETNDQKVDFIITDKKII</sequence>
<dbReference type="GO" id="GO:0005524">
    <property type="term" value="F:ATP binding"/>
    <property type="evidence" value="ECO:0007669"/>
    <property type="project" value="UniProtKB-KW"/>
</dbReference>
<organism evidence="4">
    <name type="scientific">marine sediment metagenome</name>
    <dbReference type="NCBI Taxonomy" id="412755"/>
    <lineage>
        <taxon>unclassified sequences</taxon>
        <taxon>metagenomes</taxon>
        <taxon>ecological metagenomes</taxon>
    </lineage>
</organism>
<dbReference type="AlphaFoldDB" id="A0A0F9Q0N3"/>
<proteinExistence type="inferred from homology"/>
<dbReference type="Gene3D" id="3.40.50.10420">
    <property type="entry name" value="NagB/RpiA/CoA transferase-like"/>
    <property type="match status" value="1"/>
</dbReference>
<dbReference type="GO" id="GO:0009396">
    <property type="term" value="P:folic acid-containing compound biosynthetic process"/>
    <property type="evidence" value="ECO:0007669"/>
    <property type="project" value="TreeGrafter"/>
</dbReference>
<dbReference type="InterPro" id="IPR037171">
    <property type="entry name" value="NagB/RpiA_transferase-like"/>
</dbReference>
<dbReference type="SUPFAM" id="SSF100950">
    <property type="entry name" value="NagB/RpiA/CoA transferase-like"/>
    <property type="match status" value="1"/>
</dbReference>
<accession>A0A0F9Q0N3</accession>
<dbReference type="Pfam" id="PF01812">
    <property type="entry name" value="5-FTHF_cyc-lig"/>
    <property type="match status" value="1"/>
</dbReference>
<evidence type="ECO:0000256" key="3">
    <source>
        <dbReference type="ARBA" id="ARBA00022840"/>
    </source>
</evidence>
<dbReference type="EMBL" id="LAZR01005551">
    <property type="protein sequence ID" value="KKM98997.1"/>
    <property type="molecule type" value="Genomic_DNA"/>
</dbReference>
<evidence type="ECO:0008006" key="5">
    <source>
        <dbReference type="Google" id="ProtNLM"/>
    </source>
</evidence>
<dbReference type="PIRSF" id="PIRSF006806">
    <property type="entry name" value="FTHF_cligase"/>
    <property type="match status" value="1"/>
</dbReference>
<gene>
    <name evidence="4" type="ORF">LCGC14_1152280</name>
</gene>
<keyword evidence="2" id="KW-0547">Nucleotide-binding</keyword>